<evidence type="ECO:0000256" key="1">
    <source>
        <dbReference type="SAM" id="SignalP"/>
    </source>
</evidence>
<reference evidence="2 3" key="1">
    <citation type="submission" date="2019-07" db="EMBL/GenBank/DDBJ databases">
        <title>Thalassofilum flectens gen. nov., sp. nov., a novel moderate thermophilic anaerobe from a shallow sea hot spring in Kunashir Island (Russia), representing a new family in the order Bacteroidales, and proposal of Thalassofilacea fam. nov.</title>
        <authorList>
            <person name="Kochetkova T.V."/>
            <person name="Podosokorskaya O.A."/>
            <person name="Novikov A."/>
            <person name="Elcheninov A.G."/>
            <person name="Toshchakov S.V."/>
            <person name="Kublanov I.V."/>
        </authorList>
    </citation>
    <scope>NUCLEOTIDE SEQUENCE [LARGE SCALE GENOMIC DNA]</scope>
    <source>
        <strain evidence="2 3">38-H</strain>
    </source>
</reference>
<feature type="signal peptide" evidence="1">
    <location>
        <begin position="1"/>
        <end position="21"/>
    </location>
</feature>
<keyword evidence="1" id="KW-0732">Signal</keyword>
<organism evidence="2 3">
    <name type="scientific">Tenuifilum thalassicum</name>
    <dbReference type="NCBI Taxonomy" id="2590900"/>
    <lineage>
        <taxon>Bacteria</taxon>
        <taxon>Pseudomonadati</taxon>
        <taxon>Bacteroidota</taxon>
        <taxon>Bacteroidia</taxon>
        <taxon>Bacteroidales</taxon>
        <taxon>Tenuifilaceae</taxon>
        <taxon>Tenuifilum</taxon>
    </lineage>
</organism>
<name>A0A7D4BDP1_9BACT</name>
<keyword evidence="3" id="KW-1185">Reference proteome</keyword>
<protein>
    <submittedName>
        <fullName evidence="2">Uncharacterized protein</fullName>
    </submittedName>
</protein>
<dbReference type="Proteomes" id="UP000500961">
    <property type="component" value="Chromosome"/>
</dbReference>
<accession>A0A7D4BDP1</accession>
<evidence type="ECO:0000313" key="2">
    <source>
        <dbReference type="EMBL" id="QKG79943.1"/>
    </source>
</evidence>
<proteinExistence type="predicted"/>
<dbReference type="AlphaFoldDB" id="A0A7D4BDP1"/>
<dbReference type="EMBL" id="CP041345">
    <property type="protein sequence ID" value="QKG79943.1"/>
    <property type="molecule type" value="Genomic_DNA"/>
</dbReference>
<evidence type="ECO:0000313" key="3">
    <source>
        <dbReference type="Proteomes" id="UP000500961"/>
    </source>
</evidence>
<gene>
    <name evidence="2" type="ORF">FHG85_06585</name>
</gene>
<dbReference type="KEGG" id="ttz:FHG85_06585"/>
<feature type="chain" id="PRO_5029587479" evidence="1">
    <location>
        <begin position="22"/>
        <end position="154"/>
    </location>
</feature>
<sequence>MLKRIFLLVTFSLAAYFSANAQCTGFHKLRECTPPDINGFRPFGQSRSRMVEAKKTFKYKVVLYGGYDYKIGICTERGYYPIQFRIINGKDNSVFYDNADDDYIENVGFTVEETKNVIFEITILASKKEFTDAADARVCAGVSIYWRRVPKTGF</sequence>
<dbReference type="RefSeq" id="WP_173074197.1">
    <property type="nucleotide sequence ID" value="NZ_CP041345.1"/>
</dbReference>